<dbReference type="Proteomes" id="UP000191040">
    <property type="component" value="Chromosome I"/>
</dbReference>
<dbReference type="STRING" id="1736691.SAMN06295964_0615"/>
<keyword evidence="2 5" id="KW-0812">Transmembrane</keyword>
<protein>
    <submittedName>
        <fullName evidence="7">Uncharacterized membrane protein YgaE, UPF0421/DUF939 family</fullName>
    </submittedName>
</protein>
<dbReference type="EMBL" id="LT796768">
    <property type="protein sequence ID" value="SKB04564.1"/>
    <property type="molecule type" value="Genomic_DNA"/>
</dbReference>
<proteinExistence type="predicted"/>
<feature type="transmembrane region" description="Helical" evidence="5">
    <location>
        <begin position="34"/>
        <end position="52"/>
    </location>
</feature>
<feature type="transmembrane region" description="Helical" evidence="5">
    <location>
        <begin position="132"/>
        <end position="150"/>
    </location>
</feature>
<evidence type="ECO:0000313" key="8">
    <source>
        <dbReference type="Proteomes" id="UP000191040"/>
    </source>
</evidence>
<evidence type="ECO:0000256" key="2">
    <source>
        <dbReference type="ARBA" id="ARBA00022692"/>
    </source>
</evidence>
<evidence type="ECO:0000256" key="1">
    <source>
        <dbReference type="ARBA" id="ARBA00004141"/>
    </source>
</evidence>
<feature type="domain" description="Integral membrane bound transporter" evidence="6">
    <location>
        <begin position="47"/>
        <end position="168"/>
    </location>
</feature>
<name>A0A1T4YRT6_9ACTN</name>
<evidence type="ECO:0000256" key="5">
    <source>
        <dbReference type="SAM" id="Phobius"/>
    </source>
</evidence>
<dbReference type="InterPro" id="IPR049453">
    <property type="entry name" value="Memb_transporter_dom"/>
</dbReference>
<evidence type="ECO:0000313" key="7">
    <source>
        <dbReference type="EMBL" id="SKB04564.1"/>
    </source>
</evidence>
<dbReference type="RefSeq" id="WP_078698794.1">
    <property type="nucleotide sequence ID" value="NZ_LT796768.1"/>
</dbReference>
<keyword evidence="4 5" id="KW-0472">Membrane</keyword>
<keyword evidence="3 5" id="KW-1133">Transmembrane helix</keyword>
<gene>
    <name evidence="7" type="ORF">SAMN06295964_0615</name>
</gene>
<dbReference type="Pfam" id="PF13515">
    <property type="entry name" value="FUSC_2"/>
    <property type="match status" value="1"/>
</dbReference>
<reference evidence="8" key="1">
    <citation type="submission" date="2017-02" db="EMBL/GenBank/DDBJ databases">
        <authorList>
            <person name="Varghese N."/>
            <person name="Submissions S."/>
        </authorList>
    </citation>
    <scope>NUCLEOTIDE SEQUENCE [LARGE SCALE GENOMIC DNA]</scope>
    <source>
        <strain evidence="8">9H-4</strain>
    </source>
</reference>
<organism evidence="7 8">
    <name type="scientific">Aeromicrobium choanae</name>
    <dbReference type="NCBI Taxonomy" id="1736691"/>
    <lineage>
        <taxon>Bacteria</taxon>
        <taxon>Bacillati</taxon>
        <taxon>Actinomycetota</taxon>
        <taxon>Actinomycetes</taxon>
        <taxon>Propionibacteriales</taxon>
        <taxon>Nocardioidaceae</taxon>
        <taxon>Aeromicrobium</taxon>
    </lineage>
</organism>
<dbReference type="OrthoDB" id="5198202at2"/>
<feature type="transmembrane region" description="Helical" evidence="5">
    <location>
        <begin position="106"/>
        <end position="125"/>
    </location>
</feature>
<evidence type="ECO:0000256" key="4">
    <source>
        <dbReference type="ARBA" id="ARBA00023136"/>
    </source>
</evidence>
<evidence type="ECO:0000256" key="3">
    <source>
        <dbReference type="ARBA" id="ARBA00022989"/>
    </source>
</evidence>
<feature type="transmembrane region" description="Helical" evidence="5">
    <location>
        <begin position="79"/>
        <end position="100"/>
    </location>
</feature>
<dbReference type="AlphaFoldDB" id="A0A1T4YRT6"/>
<sequence>MTTSDRLPFRRLRLPHSDVSVRDRLERVRHSWRLLLRLAVATGGSYAIATYAFGHTQAFFAPIAAVIAMTAGAGRRQRVVFELVLGVAFGVLVGELLILAIGRGTWQIALVASLTAVVAMLFNLTGMALTQAINSGLLLAAVVPLAGASNPAMTRFIDALVGGLCGFAMMLALPRNTKRDIDESLQKLLAGLAEVLAHVGDAMRTHDVAVAEKALTEARETQPVIESLQATATNVSEIARLAPMRWNQRADVARYAGSVNDLDNALRDARVLARRVASMLRHGERAPERLTESVETLVTAVRIYADEFASAVDLERANERLVHASDLAMHAMGDRLTVNTASIAAQVRSLAADLLMAGGVPRSALDDLLDVD</sequence>
<evidence type="ECO:0000259" key="6">
    <source>
        <dbReference type="Pfam" id="PF13515"/>
    </source>
</evidence>
<comment type="subcellular location">
    <subcellularLocation>
        <location evidence="1">Membrane</location>
        <topology evidence="1">Multi-pass membrane protein</topology>
    </subcellularLocation>
</comment>
<keyword evidence="8" id="KW-1185">Reference proteome</keyword>
<accession>A0A1T4YRT6</accession>
<dbReference type="GO" id="GO:0016020">
    <property type="term" value="C:membrane"/>
    <property type="evidence" value="ECO:0007669"/>
    <property type="project" value="UniProtKB-SubCell"/>
</dbReference>
<feature type="transmembrane region" description="Helical" evidence="5">
    <location>
        <begin position="58"/>
        <end position="74"/>
    </location>
</feature>